<accession>A0A286TZ87</accession>
<gene>
    <name evidence="1" type="ORF">SCALIN_C20_0006</name>
</gene>
<reference evidence="2" key="1">
    <citation type="journal article" date="2017" name="Environ. Microbiol. Rep.">
        <title>Genetic Diversity of Marine Anaerobic Ammonium-Oxidizing Bacteria as Revealed by Genomic and Proteomic Analyses of 'Candidatus Scalindua japonica'.</title>
        <authorList>
            <person name="Oshiki M."/>
            <person name="Mizuto K."/>
            <person name="Kimura Z."/>
            <person name="Kindaichi T."/>
            <person name="Satoh H."/>
            <person name="Okabe S."/>
        </authorList>
    </citation>
    <scope>NUCLEOTIDE SEQUENCE [LARGE SCALE GENOMIC DNA]</scope>
    <source>
        <strain evidence="2">husup-a2</strain>
    </source>
</reference>
<proteinExistence type="predicted"/>
<dbReference type="Gene3D" id="3.40.50.620">
    <property type="entry name" value="HUPs"/>
    <property type="match status" value="1"/>
</dbReference>
<comment type="caution">
    <text evidence="1">The sequence shown here is derived from an EMBL/GenBank/DDBJ whole genome shotgun (WGS) entry which is preliminary data.</text>
</comment>
<dbReference type="Proteomes" id="UP000218542">
    <property type="component" value="Unassembled WGS sequence"/>
</dbReference>
<dbReference type="InterPro" id="IPR014729">
    <property type="entry name" value="Rossmann-like_a/b/a_fold"/>
</dbReference>
<evidence type="ECO:0000313" key="2">
    <source>
        <dbReference type="Proteomes" id="UP000218542"/>
    </source>
</evidence>
<dbReference type="RefSeq" id="WP_096894623.1">
    <property type="nucleotide sequence ID" value="NZ_BAOS01000020.1"/>
</dbReference>
<sequence>MEIKTLMKTITFVYKKRKIHIVRADLALYQRDEDGRELWWFGSDPPEGIPSPKEVVSAIQERHLRDFPPPWAVILRGKIEEGAWICTDTIGLQHLFLRHIGDDDVVVGADALAVASFASVHIDPIGAYELMARGNPQGGRTLFTEVECISPSTLIPLDSNLKKIVYWFPKDPSYTNHRNAVDIYTNAVKKAVVRHWRDCDVQELTAGRDSLLVLSALLSEDIPVRTWTHGCSGDPDMIGAKRRSSQLGVPHQAIFLDRLKDIDPDEGMSLAKKYLRASGGMVNMLQYWHLPWVLDQLDSKGSITGVGGEVFRGFYYEWIGNGKIPISIGKWFLLHGKIREMMPFANPIILTEIAKAGDKVIREELKTFLSQAPFYWHRLDIYYLLHRMHHFAGTTFSAVGRWRTVRMPLFDPSVIDCLSIIPIELRQWSSGLAEEATRQFLKNKPFENESSYSYESLNYRIVKLLKRIKQLRGTYFSGYMENLARLILNSKEVDSLLNIDEMVTGNLYNKKIFNRYVNKIKQDDFIPLLIGSILTIELAAREVGSIYSSIDKIS</sequence>
<dbReference type="OrthoDB" id="564639at2"/>
<protein>
    <submittedName>
        <fullName evidence="1">Mu-like prophage FluMu protein gp28</fullName>
    </submittedName>
</protein>
<evidence type="ECO:0000313" key="1">
    <source>
        <dbReference type="EMBL" id="GAX61229.1"/>
    </source>
</evidence>
<dbReference type="SUPFAM" id="SSF52402">
    <property type="entry name" value="Adenine nucleotide alpha hydrolases-like"/>
    <property type="match status" value="1"/>
</dbReference>
<name>A0A286TZ87_9BACT</name>
<keyword evidence="2" id="KW-1185">Reference proteome</keyword>
<dbReference type="AlphaFoldDB" id="A0A286TZ87"/>
<dbReference type="EMBL" id="BAOS01000020">
    <property type="protein sequence ID" value="GAX61229.1"/>
    <property type="molecule type" value="Genomic_DNA"/>
</dbReference>
<organism evidence="1 2">
    <name type="scientific">Candidatus Scalindua japonica</name>
    <dbReference type="NCBI Taxonomy" id="1284222"/>
    <lineage>
        <taxon>Bacteria</taxon>
        <taxon>Pseudomonadati</taxon>
        <taxon>Planctomycetota</taxon>
        <taxon>Candidatus Brocadiia</taxon>
        <taxon>Candidatus Brocadiales</taxon>
        <taxon>Candidatus Scalinduaceae</taxon>
        <taxon>Candidatus Scalindua</taxon>
    </lineage>
</organism>